<organism evidence="1 2">
    <name type="scientific">Salinimicrobium oceani</name>
    <dbReference type="NCBI Taxonomy" id="2722702"/>
    <lineage>
        <taxon>Bacteria</taxon>
        <taxon>Pseudomonadati</taxon>
        <taxon>Bacteroidota</taxon>
        <taxon>Flavobacteriia</taxon>
        <taxon>Flavobacteriales</taxon>
        <taxon>Flavobacteriaceae</taxon>
        <taxon>Salinimicrobium</taxon>
    </lineage>
</organism>
<sequence>MAKISPKSNSISTIIRPYKSATTKHAHRLGIEFEWQTRFYDIVIRDDFAFQNISNY</sequence>
<evidence type="ECO:0000313" key="1">
    <source>
        <dbReference type="EMBL" id="NJW55662.1"/>
    </source>
</evidence>
<dbReference type="InterPro" id="IPR036515">
    <property type="entry name" value="Transposase_17_sf"/>
</dbReference>
<protein>
    <submittedName>
        <fullName evidence="1">Transposase</fullName>
    </submittedName>
</protein>
<comment type="caution">
    <text evidence="1">The sequence shown here is derived from an EMBL/GenBank/DDBJ whole genome shotgun (WGS) entry which is preliminary data.</text>
</comment>
<dbReference type="Proteomes" id="UP000703674">
    <property type="component" value="Unassembled WGS sequence"/>
</dbReference>
<proteinExistence type="predicted"/>
<feature type="non-terminal residue" evidence="1">
    <location>
        <position position="56"/>
    </location>
</feature>
<gene>
    <name evidence="1" type="ORF">HC175_22365</name>
</gene>
<dbReference type="Gene3D" id="3.30.70.1290">
    <property type="entry name" value="Transposase IS200-like"/>
    <property type="match status" value="1"/>
</dbReference>
<dbReference type="EMBL" id="JAAVJR010001398">
    <property type="protein sequence ID" value="NJW55662.1"/>
    <property type="molecule type" value="Genomic_DNA"/>
</dbReference>
<name>A0ABX1D5F3_9FLAO</name>
<dbReference type="SUPFAM" id="SSF143422">
    <property type="entry name" value="Transposase IS200-like"/>
    <property type="match status" value="1"/>
</dbReference>
<accession>A0ABX1D5F3</accession>
<evidence type="ECO:0000313" key="2">
    <source>
        <dbReference type="Proteomes" id="UP000703674"/>
    </source>
</evidence>
<reference evidence="1 2" key="1">
    <citation type="submission" date="2020-03" db="EMBL/GenBank/DDBJ databases">
        <title>Salinimicrobium sp. nov, isolated from SCS.</title>
        <authorList>
            <person name="Cao W.R."/>
        </authorList>
    </citation>
    <scope>NUCLEOTIDE SEQUENCE [LARGE SCALE GENOMIC DNA]</scope>
    <source>
        <strain evidence="2">J15B91</strain>
    </source>
</reference>
<keyword evidence="2" id="KW-1185">Reference proteome</keyword>